<reference evidence="5 6" key="1">
    <citation type="submission" date="2017-06" db="EMBL/GenBank/DDBJ databases">
        <authorList>
            <person name="Kim H.J."/>
            <person name="Triplett B.A."/>
        </authorList>
    </citation>
    <scope>NUCLEOTIDE SEQUENCE [LARGE SCALE GENOMIC DNA]</scope>
    <source>
        <strain evidence="5 6">CGMCC 4.2132</strain>
    </source>
</reference>
<gene>
    <name evidence="5" type="ORF">SAMN05216276_10584</name>
</gene>
<dbReference type="GO" id="GO:0003700">
    <property type="term" value="F:DNA-binding transcription factor activity"/>
    <property type="evidence" value="ECO:0007669"/>
    <property type="project" value="TreeGrafter"/>
</dbReference>
<dbReference type="Pfam" id="PF00440">
    <property type="entry name" value="TetR_N"/>
    <property type="match status" value="1"/>
</dbReference>
<dbReference type="PANTHER" id="PTHR30055:SF230">
    <property type="entry name" value="TRANSCRIPTIONAL REGULATORY PROTEIN (PROBABLY TETR-FAMILY)-RELATED"/>
    <property type="match status" value="1"/>
</dbReference>
<name>A0A239NI98_9ACTN</name>
<dbReference type="SUPFAM" id="SSF46689">
    <property type="entry name" value="Homeodomain-like"/>
    <property type="match status" value="1"/>
</dbReference>
<dbReference type="AlphaFoldDB" id="A0A239NI98"/>
<protein>
    <submittedName>
        <fullName evidence="5">Transcriptional regulator, TetR family</fullName>
    </submittedName>
</protein>
<dbReference type="InterPro" id="IPR009057">
    <property type="entry name" value="Homeodomain-like_sf"/>
</dbReference>
<sequence length="228" mass="25656">MARAREPIGEGPACDADHPRPSGRPRDAALDEAIILATRDRLVRDGYSKMTIGDIVSDAKVTRPTLYRRWRNKFELVVDALDYGFRKQSDMYTVDLSQLEPLDALVEAVRRVDPAYYNPDAMVLMGNFAGEAFRTPDLLEILRKHAVEPRVTLIEKVLSELQERRAVSADIDTHTIATMCFGSYFAAFYRGEQQKDLPEHVVAVLWPGIVAKPEITRRRSGDRAGPGE</sequence>
<feature type="compositionally biased region" description="Basic and acidic residues" evidence="3">
    <location>
        <begin position="15"/>
        <end position="26"/>
    </location>
</feature>
<feature type="domain" description="HTH tetR-type" evidence="4">
    <location>
        <begin position="28"/>
        <end position="88"/>
    </location>
</feature>
<feature type="region of interest" description="Disordered" evidence="3">
    <location>
        <begin position="1"/>
        <end position="26"/>
    </location>
</feature>
<evidence type="ECO:0000259" key="4">
    <source>
        <dbReference type="PROSITE" id="PS50977"/>
    </source>
</evidence>
<dbReference type="RefSeq" id="WP_089212064.1">
    <property type="nucleotide sequence ID" value="NZ_FZOD01000058.1"/>
</dbReference>
<dbReference type="EMBL" id="FZOD01000058">
    <property type="protein sequence ID" value="SNT54173.1"/>
    <property type="molecule type" value="Genomic_DNA"/>
</dbReference>
<evidence type="ECO:0000256" key="2">
    <source>
        <dbReference type="PROSITE-ProRule" id="PRU00335"/>
    </source>
</evidence>
<dbReference type="PANTHER" id="PTHR30055">
    <property type="entry name" value="HTH-TYPE TRANSCRIPTIONAL REGULATOR RUTR"/>
    <property type="match status" value="1"/>
</dbReference>
<feature type="DNA-binding region" description="H-T-H motif" evidence="2">
    <location>
        <begin position="51"/>
        <end position="70"/>
    </location>
</feature>
<dbReference type="Gene3D" id="1.10.357.10">
    <property type="entry name" value="Tetracycline Repressor, domain 2"/>
    <property type="match status" value="1"/>
</dbReference>
<keyword evidence="6" id="KW-1185">Reference proteome</keyword>
<dbReference type="InterPro" id="IPR023772">
    <property type="entry name" value="DNA-bd_HTH_TetR-type_CS"/>
</dbReference>
<dbReference type="InterPro" id="IPR050109">
    <property type="entry name" value="HTH-type_TetR-like_transc_reg"/>
</dbReference>
<keyword evidence="1 2" id="KW-0238">DNA-binding</keyword>
<dbReference type="OrthoDB" id="9796019at2"/>
<dbReference type="Gene3D" id="1.10.10.60">
    <property type="entry name" value="Homeodomain-like"/>
    <property type="match status" value="1"/>
</dbReference>
<evidence type="ECO:0000313" key="5">
    <source>
        <dbReference type="EMBL" id="SNT54173.1"/>
    </source>
</evidence>
<dbReference type="PROSITE" id="PS01081">
    <property type="entry name" value="HTH_TETR_1"/>
    <property type="match status" value="1"/>
</dbReference>
<accession>A0A239NI98</accession>
<dbReference type="Proteomes" id="UP000198282">
    <property type="component" value="Unassembled WGS sequence"/>
</dbReference>
<organism evidence="5 6">
    <name type="scientific">Streptosporangium subroseum</name>
    <dbReference type="NCBI Taxonomy" id="106412"/>
    <lineage>
        <taxon>Bacteria</taxon>
        <taxon>Bacillati</taxon>
        <taxon>Actinomycetota</taxon>
        <taxon>Actinomycetes</taxon>
        <taxon>Streptosporangiales</taxon>
        <taxon>Streptosporangiaceae</taxon>
        <taxon>Streptosporangium</taxon>
    </lineage>
</organism>
<dbReference type="InterPro" id="IPR001647">
    <property type="entry name" value="HTH_TetR"/>
</dbReference>
<evidence type="ECO:0000256" key="1">
    <source>
        <dbReference type="ARBA" id="ARBA00023125"/>
    </source>
</evidence>
<proteinExistence type="predicted"/>
<dbReference type="SUPFAM" id="SSF48498">
    <property type="entry name" value="Tetracyclin repressor-like, C-terminal domain"/>
    <property type="match status" value="1"/>
</dbReference>
<evidence type="ECO:0000313" key="6">
    <source>
        <dbReference type="Proteomes" id="UP000198282"/>
    </source>
</evidence>
<dbReference type="PROSITE" id="PS50977">
    <property type="entry name" value="HTH_TETR_2"/>
    <property type="match status" value="1"/>
</dbReference>
<dbReference type="GO" id="GO:0000976">
    <property type="term" value="F:transcription cis-regulatory region binding"/>
    <property type="evidence" value="ECO:0007669"/>
    <property type="project" value="TreeGrafter"/>
</dbReference>
<evidence type="ECO:0000256" key="3">
    <source>
        <dbReference type="SAM" id="MobiDB-lite"/>
    </source>
</evidence>
<dbReference type="InterPro" id="IPR036271">
    <property type="entry name" value="Tet_transcr_reg_TetR-rel_C_sf"/>
</dbReference>